<dbReference type="Gramene" id="KXG32111">
    <property type="protein sequence ID" value="KXG32111"/>
    <property type="gene ID" value="SORBI_3003G102300"/>
</dbReference>
<evidence type="ECO:0000313" key="7">
    <source>
        <dbReference type="EMBL" id="KXG32111.1"/>
    </source>
</evidence>
<dbReference type="GO" id="GO:0000977">
    <property type="term" value="F:RNA polymerase II transcription regulatory region sequence-specific DNA binding"/>
    <property type="evidence" value="ECO:0000318"/>
    <property type="project" value="GO_Central"/>
</dbReference>
<evidence type="ECO:0000313" key="8">
    <source>
        <dbReference type="Proteomes" id="UP000000768"/>
    </source>
</evidence>
<organism evidence="7 8">
    <name type="scientific">Sorghum bicolor</name>
    <name type="common">Sorghum</name>
    <name type="synonym">Sorghum vulgare</name>
    <dbReference type="NCBI Taxonomy" id="4558"/>
    <lineage>
        <taxon>Eukaryota</taxon>
        <taxon>Viridiplantae</taxon>
        <taxon>Streptophyta</taxon>
        <taxon>Embryophyta</taxon>
        <taxon>Tracheophyta</taxon>
        <taxon>Spermatophyta</taxon>
        <taxon>Magnoliopsida</taxon>
        <taxon>Liliopsida</taxon>
        <taxon>Poales</taxon>
        <taxon>Poaceae</taxon>
        <taxon>PACMAD clade</taxon>
        <taxon>Panicoideae</taxon>
        <taxon>Andropogonodae</taxon>
        <taxon>Andropogoneae</taxon>
        <taxon>Sorghinae</taxon>
        <taxon>Sorghum</taxon>
    </lineage>
</organism>
<comment type="similarity">
    <text evidence="1">Belongs to the bHLH protein family.</text>
</comment>
<evidence type="ECO:0000256" key="4">
    <source>
        <dbReference type="SAM" id="Coils"/>
    </source>
</evidence>
<dbReference type="GO" id="GO:0006357">
    <property type="term" value="P:regulation of transcription by RNA polymerase II"/>
    <property type="evidence" value="ECO:0000318"/>
    <property type="project" value="GO_Central"/>
</dbReference>
<dbReference type="Gene3D" id="4.10.280.10">
    <property type="entry name" value="Helix-loop-helix DNA-binding domain"/>
    <property type="match status" value="1"/>
</dbReference>
<feature type="compositionally biased region" description="Low complexity" evidence="5">
    <location>
        <begin position="105"/>
        <end position="116"/>
    </location>
</feature>
<dbReference type="SUPFAM" id="SSF47459">
    <property type="entry name" value="HLH, helix-loop-helix DNA-binding domain"/>
    <property type="match status" value="1"/>
</dbReference>
<dbReference type="PANTHER" id="PTHR13935:SF52">
    <property type="entry name" value="OS01G0108400 PROTEIN"/>
    <property type="match status" value="1"/>
</dbReference>
<evidence type="ECO:0000256" key="5">
    <source>
        <dbReference type="SAM" id="MobiDB-lite"/>
    </source>
</evidence>
<dbReference type="GO" id="GO:0090575">
    <property type="term" value="C:RNA polymerase II transcription regulator complex"/>
    <property type="evidence" value="ECO:0000318"/>
    <property type="project" value="GO_Central"/>
</dbReference>
<dbReference type="STRING" id="4558.A0A1B6Q2F7"/>
<protein>
    <recommendedName>
        <fullName evidence="6">BHLH domain-containing protein</fullName>
    </recommendedName>
</protein>
<proteinExistence type="inferred from homology"/>
<dbReference type="InterPro" id="IPR011598">
    <property type="entry name" value="bHLH_dom"/>
</dbReference>
<dbReference type="FunCoup" id="A0A1B6Q2F7">
    <property type="interactions" value="114"/>
</dbReference>
<feature type="domain" description="BHLH" evidence="6">
    <location>
        <begin position="18"/>
        <end position="72"/>
    </location>
</feature>
<dbReference type="Proteomes" id="UP000000768">
    <property type="component" value="Chromosome 3"/>
</dbReference>
<dbReference type="InterPro" id="IPR036638">
    <property type="entry name" value="HLH_DNA-bd_sf"/>
</dbReference>
<evidence type="ECO:0000259" key="6">
    <source>
        <dbReference type="PROSITE" id="PS50888"/>
    </source>
</evidence>
<evidence type="ECO:0000256" key="3">
    <source>
        <dbReference type="ARBA" id="ARBA00023163"/>
    </source>
</evidence>
<dbReference type="Pfam" id="PF00010">
    <property type="entry name" value="HLH"/>
    <property type="match status" value="1"/>
</dbReference>
<keyword evidence="3" id="KW-0804">Transcription</keyword>
<keyword evidence="4" id="KW-0175">Coiled coil</keyword>
<keyword evidence="8" id="KW-1185">Reference proteome</keyword>
<keyword evidence="2" id="KW-0805">Transcription regulation</keyword>
<feature type="coiled-coil region" evidence="4">
    <location>
        <begin position="62"/>
        <end position="89"/>
    </location>
</feature>
<dbReference type="eggNOG" id="ENOG502RYG4">
    <property type="taxonomic scope" value="Eukaryota"/>
</dbReference>
<dbReference type="GO" id="GO:0046983">
    <property type="term" value="F:protein dimerization activity"/>
    <property type="evidence" value="ECO:0007669"/>
    <property type="project" value="InterPro"/>
</dbReference>
<dbReference type="SMART" id="SM00353">
    <property type="entry name" value="HLH"/>
    <property type="match status" value="1"/>
</dbReference>
<evidence type="ECO:0000256" key="2">
    <source>
        <dbReference type="ARBA" id="ARBA00023015"/>
    </source>
</evidence>
<dbReference type="FunFam" id="4.10.280.10:FF:000117">
    <property type="entry name" value="Os01g0108400 protein"/>
    <property type="match status" value="1"/>
</dbReference>
<name>A0A1B6Q2F7_SORBI</name>
<dbReference type="EMBL" id="CM000762">
    <property type="protein sequence ID" value="KXG32111.1"/>
    <property type="molecule type" value="Genomic_DNA"/>
</dbReference>
<dbReference type="PANTHER" id="PTHR13935">
    <property type="entry name" value="ACHAETE-SCUTE TRANSCRIPTION FACTOR-RELATED"/>
    <property type="match status" value="1"/>
</dbReference>
<sequence length="216" mass="23088">MKSRSSSMSNNSGSTTTTTAVQRKEVERRRRQQMKSLCVKLASLIPKEHYSSKDAMTQLGSLDEAATYIKKLKERVEELRQKRTSARLLAAAAGMRRGGGGAGGASTSPAATTTASGGAGSSEEAGDHMPVAPPAVVEVRQHSDGSSLDVVLISSVERPFKLHEVVTVLQEEGAETINANFSVAGTKIFYTIHCRAFSPRIGIEVSRISERLRALG</sequence>
<dbReference type="PROSITE" id="PS50888">
    <property type="entry name" value="BHLH"/>
    <property type="match status" value="1"/>
</dbReference>
<gene>
    <name evidence="7" type="ORF">SORBI_3003G102300</name>
</gene>
<dbReference type="InterPro" id="IPR015660">
    <property type="entry name" value="MASH1/Ascl1a-like"/>
</dbReference>
<dbReference type="GO" id="GO:0000981">
    <property type="term" value="F:DNA-binding transcription factor activity, RNA polymerase II-specific"/>
    <property type="evidence" value="ECO:0000318"/>
    <property type="project" value="GO_Central"/>
</dbReference>
<feature type="region of interest" description="Disordered" evidence="5">
    <location>
        <begin position="95"/>
        <end position="127"/>
    </location>
</feature>
<evidence type="ECO:0000256" key="1">
    <source>
        <dbReference type="ARBA" id="ARBA00005510"/>
    </source>
</evidence>
<reference evidence="8" key="2">
    <citation type="journal article" date="2018" name="Plant J.">
        <title>The Sorghum bicolor reference genome: improved assembly, gene annotations, a transcriptome atlas, and signatures of genome organization.</title>
        <authorList>
            <person name="McCormick R.F."/>
            <person name="Truong S.K."/>
            <person name="Sreedasyam A."/>
            <person name="Jenkins J."/>
            <person name="Shu S."/>
            <person name="Sims D."/>
            <person name="Kennedy M."/>
            <person name="Amirebrahimi M."/>
            <person name="Weers B.D."/>
            <person name="McKinley B."/>
            <person name="Mattison A."/>
            <person name="Morishige D.T."/>
            <person name="Grimwood J."/>
            <person name="Schmutz J."/>
            <person name="Mullet J.E."/>
        </authorList>
    </citation>
    <scope>NUCLEOTIDE SEQUENCE [LARGE SCALE GENOMIC DNA]</scope>
    <source>
        <strain evidence="8">cv. BTx623</strain>
    </source>
</reference>
<reference evidence="7 8" key="1">
    <citation type="journal article" date="2009" name="Nature">
        <title>The Sorghum bicolor genome and the diversification of grasses.</title>
        <authorList>
            <person name="Paterson A.H."/>
            <person name="Bowers J.E."/>
            <person name="Bruggmann R."/>
            <person name="Dubchak I."/>
            <person name="Grimwood J."/>
            <person name="Gundlach H."/>
            <person name="Haberer G."/>
            <person name="Hellsten U."/>
            <person name="Mitros T."/>
            <person name="Poliakov A."/>
            <person name="Schmutz J."/>
            <person name="Spannagl M."/>
            <person name="Tang H."/>
            <person name="Wang X."/>
            <person name="Wicker T."/>
            <person name="Bharti A.K."/>
            <person name="Chapman J."/>
            <person name="Feltus F.A."/>
            <person name="Gowik U."/>
            <person name="Grigoriev I.V."/>
            <person name="Lyons E."/>
            <person name="Maher C.A."/>
            <person name="Martis M."/>
            <person name="Narechania A."/>
            <person name="Otillar R.P."/>
            <person name="Penning B.W."/>
            <person name="Salamov A.A."/>
            <person name="Wang Y."/>
            <person name="Zhang L."/>
            <person name="Carpita N.C."/>
            <person name="Freeling M."/>
            <person name="Gingle A.R."/>
            <person name="Hash C.T."/>
            <person name="Keller B."/>
            <person name="Klein P."/>
            <person name="Kresovich S."/>
            <person name="McCann M.C."/>
            <person name="Ming R."/>
            <person name="Peterson D.G."/>
            <person name="Mehboob-ur-Rahman"/>
            <person name="Ware D."/>
            <person name="Westhoff P."/>
            <person name="Mayer K.F."/>
            <person name="Messing J."/>
            <person name="Rokhsar D.S."/>
        </authorList>
    </citation>
    <scope>NUCLEOTIDE SEQUENCE [LARGE SCALE GENOMIC DNA]</scope>
    <source>
        <strain evidence="8">cv. BTx623</strain>
    </source>
</reference>
<dbReference type="InParanoid" id="A0A1B6Q2F7"/>
<feature type="compositionally biased region" description="Low complexity" evidence="5">
    <location>
        <begin position="1"/>
        <end position="21"/>
    </location>
</feature>
<dbReference type="OMA" id="GCLIICF"/>
<accession>A0A1B6Q2F7</accession>
<feature type="region of interest" description="Disordered" evidence="5">
    <location>
        <begin position="1"/>
        <end position="33"/>
    </location>
</feature>
<dbReference type="OrthoDB" id="689007at2759"/>
<dbReference type="AlphaFoldDB" id="A0A1B6Q2F7"/>